<evidence type="ECO:0000313" key="1">
    <source>
        <dbReference type="EMBL" id="OJJ00595.1"/>
    </source>
</evidence>
<dbReference type="EMBL" id="KV878127">
    <property type="protein sequence ID" value="OJJ00595.1"/>
    <property type="molecule type" value="Genomic_DNA"/>
</dbReference>
<keyword evidence="2" id="KW-1185">Reference proteome</keyword>
<dbReference type="GeneID" id="63730918"/>
<proteinExistence type="predicted"/>
<dbReference type="Proteomes" id="UP000184073">
    <property type="component" value="Unassembled WGS sequence"/>
</dbReference>
<sequence length="105" mass="11755">MFKENRLDTVPTSKNKAVATTTNGIPGPKYSWVAFATDPASKPQKHWFGDVRYFPDPTLIPQQERADVRWMYRLRACLVSTCLLTATYCPVASIDGLDSVLSLCD</sequence>
<name>A0A1L9PGM7_ASPVE</name>
<dbReference type="AlphaFoldDB" id="A0A1L9PGM7"/>
<dbReference type="VEuPathDB" id="FungiDB:ASPVEDRAFT_580914"/>
<evidence type="ECO:0000313" key="2">
    <source>
        <dbReference type="Proteomes" id="UP000184073"/>
    </source>
</evidence>
<gene>
    <name evidence="1" type="ORF">ASPVEDRAFT_580914</name>
</gene>
<protein>
    <submittedName>
        <fullName evidence="1">Uncharacterized protein</fullName>
    </submittedName>
</protein>
<organism evidence="1 2">
    <name type="scientific">Aspergillus versicolor CBS 583.65</name>
    <dbReference type="NCBI Taxonomy" id="1036611"/>
    <lineage>
        <taxon>Eukaryota</taxon>
        <taxon>Fungi</taxon>
        <taxon>Dikarya</taxon>
        <taxon>Ascomycota</taxon>
        <taxon>Pezizomycotina</taxon>
        <taxon>Eurotiomycetes</taxon>
        <taxon>Eurotiomycetidae</taxon>
        <taxon>Eurotiales</taxon>
        <taxon>Aspergillaceae</taxon>
        <taxon>Aspergillus</taxon>
        <taxon>Aspergillus subgen. Nidulantes</taxon>
    </lineage>
</organism>
<accession>A0A1L9PGM7</accession>
<reference evidence="2" key="1">
    <citation type="journal article" date="2017" name="Genome Biol.">
        <title>Comparative genomics reveals high biological diversity and specific adaptations in the industrially and medically important fungal genus Aspergillus.</title>
        <authorList>
            <person name="de Vries R.P."/>
            <person name="Riley R."/>
            <person name="Wiebenga A."/>
            <person name="Aguilar-Osorio G."/>
            <person name="Amillis S."/>
            <person name="Uchima C.A."/>
            <person name="Anderluh G."/>
            <person name="Asadollahi M."/>
            <person name="Askin M."/>
            <person name="Barry K."/>
            <person name="Battaglia E."/>
            <person name="Bayram O."/>
            <person name="Benocci T."/>
            <person name="Braus-Stromeyer S.A."/>
            <person name="Caldana C."/>
            <person name="Canovas D."/>
            <person name="Cerqueira G.C."/>
            <person name="Chen F."/>
            <person name="Chen W."/>
            <person name="Choi C."/>
            <person name="Clum A."/>
            <person name="Dos Santos R.A."/>
            <person name="Damasio A.R."/>
            <person name="Diallinas G."/>
            <person name="Emri T."/>
            <person name="Fekete E."/>
            <person name="Flipphi M."/>
            <person name="Freyberg S."/>
            <person name="Gallo A."/>
            <person name="Gournas C."/>
            <person name="Habgood R."/>
            <person name="Hainaut M."/>
            <person name="Harispe M.L."/>
            <person name="Henrissat B."/>
            <person name="Hilden K.S."/>
            <person name="Hope R."/>
            <person name="Hossain A."/>
            <person name="Karabika E."/>
            <person name="Karaffa L."/>
            <person name="Karanyi Z."/>
            <person name="Krasevec N."/>
            <person name="Kuo A."/>
            <person name="Kusch H."/>
            <person name="LaButti K."/>
            <person name="Lagendijk E.L."/>
            <person name="Lapidus A."/>
            <person name="Levasseur A."/>
            <person name="Lindquist E."/>
            <person name="Lipzen A."/>
            <person name="Logrieco A.F."/>
            <person name="MacCabe A."/>
            <person name="Maekelae M.R."/>
            <person name="Malavazi I."/>
            <person name="Melin P."/>
            <person name="Meyer V."/>
            <person name="Mielnichuk N."/>
            <person name="Miskei M."/>
            <person name="Molnar A.P."/>
            <person name="Mule G."/>
            <person name="Ngan C.Y."/>
            <person name="Orejas M."/>
            <person name="Orosz E."/>
            <person name="Ouedraogo J.P."/>
            <person name="Overkamp K.M."/>
            <person name="Park H.-S."/>
            <person name="Perrone G."/>
            <person name="Piumi F."/>
            <person name="Punt P.J."/>
            <person name="Ram A.F."/>
            <person name="Ramon A."/>
            <person name="Rauscher S."/>
            <person name="Record E."/>
            <person name="Riano-Pachon D.M."/>
            <person name="Robert V."/>
            <person name="Roehrig J."/>
            <person name="Ruller R."/>
            <person name="Salamov A."/>
            <person name="Salih N.S."/>
            <person name="Samson R.A."/>
            <person name="Sandor E."/>
            <person name="Sanguinetti M."/>
            <person name="Schuetze T."/>
            <person name="Sepcic K."/>
            <person name="Shelest E."/>
            <person name="Sherlock G."/>
            <person name="Sophianopoulou V."/>
            <person name="Squina F.M."/>
            <person name="Sun H."/>
            <person name="Susca A."/>
            <person name="Todd R.B."/>
            <person name="Tsang A."/>
            <person name="Unkles S.E."/>
            <person name="van de Wiele N."/>
            <person name="van Rossen-Uffink D."/>
            <person name="Oliveira J.V."/>
            <person name="Vesth T.C."/>
            <person name="Visser J."/>
            <person name="Yu J.-H."/>
            <person name="Zhou M."/>
            <person name="Andersen M.R."/>
            <person name="Archer D.B."/>
            <person name="Baker S.E."/>
            <person name="Benoit I."/>
            <person name="Brakhage A.A."/>
            <person name="Braus G.H."/>
            <person name="Fischer R."/>
            <person name="Frisvad J.C."/>
            <person name="Goldman G.H."/>
            <person name="Houbraken J."/>
            <person name="Oakley B."/>
            <person name="Pocsi I."/>
            <person name="Scazzocchio C."/>
            <person name="Seiboth B."/>
            <person name="vanKuyk P.A."/>
            <person name="Wortman J."/>
            <person name="Dyer P.S."/>
            <person name="Grigoriev I.V."/>
        </authorList>
    </citation>
    <scope>NUCLEOTIDE SEQUENCE [LARGE SCALE GENOMIC DNA]</scope>
    <source>
        <strain evidence="2">CBS 583.65</strain>
    </source>
</reference>
<dbReference type="RefSeq" id="XP_040666357.1">
    <property type="nucleotide sequence ID" value="XM_040815407.1"/>
</dbReference>